<reference evidence="3" key="3">
    <citation type="submission" date="2023-05" db="EMBL/GenBank/DDBJ databases">
        <authorList>
            <person name="Smith C.H."/>
        </authorList>
    </citation>
    <scope>NUCLEOTIDE SEQUENCE</scope>
    <source>
        <strain evidence="3">CHS0354</strain>
        <tissue evidence="3">Mantle</tissue>
    </source>
</reference>
<feature type="signal peptide" evidence="2">
    <location>
        <begin position="1"/>
        <end position="24"/>
    </location>
</feature>
<dbReference type="EMBL" id="JAEAOA010000229">
    <property type="protein sequence ID" value="KAK3594839.1"/>
    <property type="molecule type" value="Genomic_DNA"/>
</dbReference>
<reference evidence="3" key="1">
    <citation type="journal article" date="2021" name="Genome Biol. Evol.">
        <title>A High-Quality Reference Genome for a Parasitic Bivalve with Doubly Uniparental Inheritance (Bivalvia: Unionida).</title>
        <authorList>
            <person name="Smith C.H."/>
        </authorList>
    </citation>
    <scope>NUCLEOTIDE SEQUENCE</scope>
    <source>
        <strain evidence="3">CHS0354</strain>
    </source>
</reference>
<evidence type="ECO:0008006" key="5">
    <source>
        <dbReference type="Google" id="ProtNLM"/>
    </source>
</evidence>
<comment type="caution">
    <text evidence="3">The sequence shown here is derived from an EMBL/GenBank/DDBJ whole genome shotgun (WGS) entry which is preliminary data.</text>
</comment>
<keyword evidence="1" id="KW-1133">Transmembrane helix</keyword>
<name>A0AAE0VYP9_9BIVA</name>
<reference evidence="3" key="2">
    <citation type="journal article" date="2021" name="Genome Biol. Evol.">
        <title>Developing a high-quality reference genome for a parasitic bivalve with doubly uniparental inheritance (Bivalvia: Unionida).</title>
        <authorList>
            <person name="Smith C.H."/>
        </authorList>
    </citation>
    <scope>NUCLEOTIDE SEQUENCE</scope>
    <source>
        <strain evidence="3">CHS0354</strain>
        <tissue evidence="3">Mantle</tissue>
    </source>
</reference>
<feature type="chain" id="PRO_5042186395" description="ZP domain-containing protein" evidence="2">
    <location>
        <begin position="25"/>
        <end position="665"/>
    </location>
</feature>
<evidence type="ECO:0000313" key="4">
    <source>
        <dbReference type="Proteomes" id="UP001195483"/>
    </source>
</evidence>
<keyword evidence="1" id="KW-0812">Transmembrane</keyword>
<feature type="transmembrane region" description="Helical" evidence="1">
    <location>
        <begin position="360"/>
        <end position="383"/>
    </location>
</feature>
<proteinExistence type="predicted"/>
<gene>
    <name evidence="3" type="ORF">CHS0354_002890</name>
</gene>
<protein>
    <recommendedName>
        <fullName evidence="5">ZP domain-containing protein</fullName>
    </recommendedName>
</protein>
<evidence type="ECO:0000256" key="1">
    <source>
        <dbReference type="SAM" id="Phobius"/>
    </source>
</evidence>
<dbReference type="Proteomes" id="UP001195483">
    <property type="component" value="Unassembled WGS sequence"/>
</dbReference>
<evidence type="ECO:0000313" key="3">
    <source>
        <dbReference type="EMBL" id="KAK3594839.1"/>
    </source>
</evidence>
<keyword evidence="1" id="KW-0472">Membrane</keyword>
<evidence type="ECO:0000256" key="2">
    <source>
        <dbReference type="SAM" id="SignalP"/>
    </source>
</evidence>
<keyword evidence="4" id="KW-1185">Reference proteome</keyword>
<dbReference type="AlphaFoldDB" id="A0AAE0VYP9"/>
<sequence length="665" mass="75229">MEIVKNRKLLAFTLLVLKLALISCKNYTLSEEDVSKWNVICKDGSKREMSITYQGKARLTVADGGSSLGCQFKPDVDLNTFSLSNIKQYCKELKRKSFKNVEVYSLTICEASLKKLYYVDCIYSFGNEEGGNIGIGTNEEYQSICSTYPVRNSSRTVTMTIVNEFGENTTTIFSNDTVRIKIKADGLKDGSTVFVENCWLKRFNEVEEDEGSYNDQSPISVVDSGCGISKFVPNNQHFESNGSLEILSPPLDLSNVDMDCCTHLHISCNFTVCLDGQECTAICHPNKSFLRLSDKEMIWYKKVINLRVLSPSPMQLVHQAMEPLPTLSPILLKKGQTPRLKTIKNEIKENVIEEWLKENMAILIIVGIVLVLLVVVSIVAVSWRSFCRKSKPEFSISELSRLDCSSSPGRCTALHQHSELNNTFRSPYVCSMFPTLDACNIYSLTPFQTQMPCKQQFWAPNTTSSSRFMLPLPPADIKYPSSTSNCETKARVHQRRGSLHHGMSSYQLRPISRSNSLSDIYDIEPPEDLERRSLDSICSPIPRRSDASTINDGLDPVVGMNPRCLIPRQNNRCICWRGSNDVAQQMYKEPGRPNRSQIHLKLRNGVRGFQPPRTSSEIGRYDMCQYTPGFQSYRHMARYQDAWRGLDDIETGPVFMSEMICPTSR</sequence>
<accession>A0AAE0VYP9</accession>
<organism evidence="3 4">
    <name type="scientific">Potamilus streckersoni</name>
    <dbReference type="NCBI Taxonomy" id="2493646"/>
    <lineage>
        <taxon>Eukaryota</taxon>
        <taxon>Metazoa</taxon>
        <taxon>Spiralia</taxon>
        <taxon>Lophotrochozoa</taxon>
        <taxon>Mollusca</taxon>
        <taxon>Bivalvia</taxon>
        <taxon>Autobranchia</taxon>
        <taxon>Heteroconchia</taxon>
        <taxon>Palaeoheterodonta</taxon>
        <taxon>Unionida</taxon>
        <taxon>Unionoidea</taxon>
        <taxon>Unionidae</taxon>
        <taxon>Ambleminae</taxon>
        <taxon>Lampsilini</taxon>
        <taxon>Potamilus</taxon>
    </lineage>
</organism>
<keyword evidence="2" id="KW-0732">Signal</keyword>